<evidence type="ECO:0000313" key="1">
    <source>
        <dbReference type="EMBL" id="KAK9920915.1"/>
    </source>
</evidence>
<organism evidence="1 2">
    <name type="scientific">Rubus argutus</name>
    <name type="common">Southern blackberry</name>
    <dbReference type="NCBI Taxonomy" id="59490"/>
    <lineage>
        <taxon>Eukaryota</taxon>
        <taxon>Viridiplantae</taxon>
        <taxon>Streptophyta</taxon>
        <taxon>Embryophyta</taxon>
        <taxon>Tracheophyta</taxon>
        <taxon>Spermatophyta</taxon>
        <taxon>Magnoliopsida</taxon>
        <taxon>eudicotyledons</taxon>
        <taxon>Gunneridae</taxon>
        <taxon>Pentapetalae</taxon>
        <taxon>rosids</taxon>
        <taxon>fabids</taxon>
        <taxon>Rosales</taxon>
        <taxon>Rosaceae</taxon>
        <taxon>Rosoideae</taxon>
        <taxon>Rosoideae incertae sedis</taxon>
        <taxon>Rubus</taxon>
    </lineage>
</organism>
<protein>
    <submittedName>
        <fullName evidence="1">Uncharacterized protein</fullName>
    </submittedName>
</protein>
<name>A0AAW1W7R0_RUBAR</name>
<dbReference type="Proteomes" id="UP001457282">
    <property type="component" value="Unassembled WGS sequence"/>
</dbReference>
<dbReference type="AlphaFoldDB" id="A0AAW1W7R0"/>
<keyword evidence="2" id="KW-1185">Reference proteome</keyword>
<proteinExistence type="predicted"/>
<reference evidence="1 2" key="1">
    <citation type="journal article" date="2023" name="G3 (Bethesda)">
        <title>A chromosome-length genome assembly and annotation of blackberry (Rubus argutus, cv. 'Hillquist').</title>
        <authorList>
            <person name="Bruna T."/>
            <person name="Aryal R."/>
            <person name="Dudchenko O."/>
            <person name="Sargent D.J."/>
            <person name="Mead D."/>
            <person name="Buti M."/>
            <person name="Cavallini A."/>
            <person name="Hytonen T."/>
            <person name="Andres J."/>
            <person name="Pham M."/>
            <person name="Weisz D."/>
            <person name="Mascagni F."/>
            <person name="Usai G."/>
            <person name="Natali L."/>
            <person name="Bassil N."/>
            <person name="Fernandez G.E."/>
            <person name="Lomsadze A."/>
            <person name="Armour M."/>
            <person name="Olukolu B."/>
            <person name="Poorten T."/>
            <person name="Britton C."/>
            <person name="Davik J."/>
            <person name="Ashrafi H."/>
            <person name="Aiden E.L."/>
            <person name="Borodovsky M."/>
            <person name="Worthington M."/>
        </authorList>
    </citation>
    <scope>NUCLEOTIDE SEQUENCE [LARGE SCALE GENOMIC DNA]</scope>
    <source>
        <strain evidence="1">PI 553951</strain>
    </source>
</reference>
<accession>A0AAW1W7R0</accession>
<comment type="caution">
    <text evidence="1">The sequence shown here is derived from an EMBL/GenBank/DDBJ whole genome shotgun (WGS) entry which is preliminary data.</text>
</comment>
<gene>
    <name evidence="1" type="ORF">M0R45_029452</name>
</gene>
<evidence type="ECO:0000313" key="2">
    <source>
        <dbReference type="Proteomes" id="UP001457282"/>
    </source>
</evidence>
<sequence>MMAAASSETTGWQSDLGWERRDQSELLISVEILSAVAWFCSVLRWVRRRFWWLVFGSTHSGHGQRFVGKRVVDDQVVAPASAAEVAVLPPRPTCSTRV</sequence>
<dbReference type="EMBL" id="JBEDUW010000006">
    <property type="protein sequence ID" value="KAK9920915.1"/>
    <property type="molecule type" value="Genomic_DNA"/>
</dbReference>